<proteinExistence type="predicted"/>
<protein>
    <submittedName>
        <fullName evidence="2">Uncharacterized protein</fullName>
    </submittedName>
</protein>
<feature type="non-terminal residue" evidence="2">
    <location>
        <position position="1"/>
    </location>
</feature>
<evidence type="ECO:0000313" key="2">
    <source>
        <dbReference type="EMBL" id="CDW46119.1"/>
    </source>
</evidence>
<name>A0A0K2V6L2_LEPSM</name>
<dbReference type="AlphaFoldDB" id="A0A0K2V6L2"/>
<evidence type="ECO:0000256" key="1">
    <source>
        <dbReference type="SAM" id="MobiDB-lite"/>
    </source>
</evidence>
<sequence length="34" mass="3708">ALEHDGIHGSSQFLGAYGPDPHSPLHIQPEDRQT</sequence>
<dbReference type="EMBL" id="HACA01028758">
    <property type="protein sequence ID" value="CDW46119.1"/>
    <property type="molecule type" value="Transcribed_RNA"/>
</dbReference>
<accession>A0A0K2V6L2</accession>
<feature type="region of interest" description="Disordered" evidence="1">
    <location>
        <begin position="1"/>
        <end position="34"/>
    </location>
</feature>
<organism evidence="2">
    <name type="scientific">Lepeophtheirus salmonis</name>
    <name type="common">Salmon louse</name>
    <name type="synonym">Caligus salmonis</name>
    <dbReference type="NCBI Taxonomy" id="72036"/>
    <lineage>
        <taxon>Eukaryota</taxon>
        <taxon>Metazoa</taxon>
        <taxon>Ecdysozoa</taxon>
        <taxon>Arthropoda</taxon>
        <taxon>Crustacea</taxon>
        <taxon>Multicrustacea</taxon>
        <taxon>Hexanauplia</taxon>
        <taxon>Copepoda</taxon>
        <taxon>Siphonostomatoida</taxon>
        <taxon>Caligidae</taxon>
        <taxon>Lepeophtheirus</taxon>
    </lineage>
</organism>
<reference evidence="2" key="1">
    <citation type="submission" date="2014-05" db="EMBL/GenBank/DDBJ databases">
        <authorList>
            <person name="Chronopoulou M."/>
        </authorList>
    </citation>
    <scope>NUCLEOTIDE SEQUENCE</scope>
    <source>
        <tissue evidence="2">Whole organism</tissue>
    </source>
</reference>